<feature type="compositionally biased region" description="Polar residues" evidence="1">
    <location>
        <begin position="34"/>
        <end position="43"/>
    </location>
</feature>
<keyword evidence="3" id="KW-1185">Reference proteome</keyword>
<comment type="caution">
    <text evidence="2">The sequence shown here is derived from an EMBL/GenBank/DDBJ whole genome shotgun (WGS) entry which is preliminary data.</text>
</comment>
<proteinExistence type="predicted"/>
<protein>
    <submittedName>
        <fullName evidence="2">Uncharacterized protein</fullName>
    </submittedName>
</protein>
<dbReference type="AlphaFoldDB" id="A0A9X0AI25"/>
<feature type="region of interest" description="Disordered" evidence="1">
    <location>
        <begin position="29"/>
        <end position="156"/>
    </location>
</feature>
<sequence length="156" mass="16767">MRPFKVSSMKVIAFFPEFPDFEFSGMHEAGPSSALDSSATDGAQTMHHPPVNTNRVTHASQRHARPNTASTASAAPSKAPALSLDPDQIDDVIEINRTQNRSRGDPPSLNLDSERSILPSAHMARDNPSLASQATASKRKNGAGGTNPANKRRRLL</sequence>
<dbReference type="EMBL" id="JAPEIS010000009">
    <property type="protein sequence ID" value="KAJ8063191.1"/>
    <property type="molecule type" value="Genomic_DNA"/>
</dbReference>
<evidence type="ECO:0000313" key="2">
    <source>
        <dbReference type="EMBL" id="KAJ8063191.1"/>
    </source>
</evidence>
<evidence type="ECO:0000256" key="1">
    <source>
        <dbReference type="SAM" id="MobiDB-lite"/>
    </source>
</evidence>
<dbReference type="Proteomes" id="UP001152300">
    <property type="component" value="Unassembled WGS sequence"/>
</dbReference>
<gene>
    <name evidence="2" type="ORF">OCU04_008429</name>
</gene>
<reference evidence="2" key="1">
    <citation type="submission" date="2022-11" db="EMBL/GenBank/DDBJ databases">
        <title>Genome Resource of Sclerotinia nivalis Strain SnTB1, a Plant Pathogen Isolated from American Ginseng.</title>
        <authorList>
            <person name="Fan S."/>
        </authorList>
    </citation>
    <scope>NUCLEOTIDE SEQUENCE</scope>
    <source>
        <strain evidence="2">SnTB1</strain>
    </source>
</reference>
<feature type="compositionally biased region" description="Low complexity" evidence="1">
    <location>
        <begin position="68"/>
        <end position="84"/>
    </location>
</feature>
<evidence type="ECO:0000313" key="3">
    <source>
        <dbReference type="Proteomes" id="UP001152300"/>
    </source>
</evidence>
<accession>A0A9X0AI25</accession>
<name>A0A9X0AI25_9HELO</name>
<organism evidence="2 3">
    <name type="scientific">Sclerotinia nivalis</name>
    <dbReference type="NCBI Taxonomy" id="352851"/>
    <lineage>
        <taxon>Eukaryota</taxon>
        <taxon>Fungi</taxon>
        <taxon>Dikarya</taxon>
        <taxon>Ascomycota</taxon>
        <taxon>Pezizomycotina</taxon>
        <taxon>Leotiomycetes</taxon>
        <taxon>Helotiales</taxon>
        <taxon>Sclerotiniaceae</taxon>
        <taxon>Sclerotinia</taxon>
    </lineage>
</organism>